<dbReference type="InterPro" id="IPR045851">
    <property type="entry name" value="AMP-bd_C_sf"/>
</dbReference>
<dbReference type="PANTHER" id="PTHR43767">
    <property type="entry name" value="LONG-CHAIN-FATTY-ACID--COA LIGASE"/>
    <property type="match status" value="1"/>
</dbReference>
<evidence type="ECO:0000313" key="2">
    <source>
        <dbReference type="EMBL" id="TFB79226.1"/>
    </source>
</evidence>
<dbReference type="EMBL" id="SOFI01000003">
    <property type="protein sequence ID" value="TFB79226.1"/>
    <property type="molecule type" value="Genomic_DNA"/>
</dbReference>
<dbReference type="Gene3D" id="3.40.50.12780">
    <property type="entry name" value="N-terminal domain of ligase-like"/>
    <property type="match status" value="1"/>
</dbReference>
<organism evidence="2 3">
    <name type="scientific">Terrimesophilobacter mesophilus</name>
    <dbReference type="NCBI Taxonomy" id="433647"/>
    <lineage>
        <taxon>Bacteria</taxon>
        <taxon>Bacillati</taxon>
        <taxon>Actinomycetota</taxon>
        <taxon>Actinomycetes</taxon>
        <taxon>Micrococcales</taxon>
        <taxon>Microbacteriaceae</taxon>
        <taxon>Terrimesophilobacter</taxon>
    </lineage>
</organism>
<dbReference type="OrthoDB" id="9803968at2"/>
<dbReference type="InterPro" id="IPR020845">
    <property type="entry name" value="AMP-binding_CS"/>
</dbReference>
<dbReference type="PANTHER" id="PTHR43767:SF10">
    <property type="entry name" value="SURFACTIN SYNTHASE SUBUNIT 1"/>
    <property type="match status" value="1"/>
</dbReference>
<reference evidence="2 3" key="1">
    <citation type="submission" date="2019-03" db="EMBL/GenBank/DDBJ databases">
        <title>Genomics of glacier-inhabiting Cryobacterium strains.</title>
        <authorList>
            <person name="Liu Q."/>
            <person name="Xin Y.-H."/>
        </authorList>
    </citation>
    <scope>NUCLEOTIDE SEQUENCE [LARGE SCALE GENOMIC DNA]</scope>
    <source>
        <strain evidence="2 3">CGMCC 1.10440</strain>
    </source>
</reference>
<dbReference type="Proteomes" id="UP000298488">
    <property type="component" value="Unassembled WGS sequence"/>
</dbReference>
<sequence>MVSQSQAVRRSSRVPGPYVAAALRSNSREVRGGNTAAVLKPLRSLQDWAHERPDDLAVAGPELELSAGELWDTALRILAWIREAGVSTQETVGAAVPPSLHPAFLVALLARGGIGSLVNSQAEVGLDVPLQRLITVDGNGMKHPADVLLTFDDSAIGRLAQVDTSTVDIASPAADDICWFIYSSGTTGAPKAVMRTVAAVEALAAPRRLRLARGAYASLQPGTVAGSMSAFLAAITARRPHLAAGTTEENLGMLRDRAIEIAEGSPFQLDRLLTVARRSGDRLPALQELHSAGAPLSSGLASALADWFGVRVYDGYGSSETGFVAARRADVPEAPERGGVVEDGVDVEIVDDDHEPVPAGEDGRVRLRTASMGVGYFGAPDLGEHKGFHGGWFYPGDLGRLIDGELVIIGREDDLMNVGGRKIMPHRVEEIVLEQPGVREAVACAVVDKLGIRQLAIAIVGEPINDPVKFAQKLRQPLGGILPSLIMRMDAIPRSENGKPQRSRVIDILQEQLNRPSNIL</sequence>
<dbReference type="Pfam" id="PF00501">
    <property type="entry name" value="AMP-binding"/>
    <property type="match status" value="1"/>
</dbReference>
<dbReference type="SUPFAM" id="SSF56801">
    <property type="entry name" value="Acetyl-CoA synthetase-like"/>
    <property type="match status" value="1"/>
</dbReference>
<proteinExistence type="predicted"/>
<dbReference type="GO" id="GO:0016874">
    <property type="term" value="F:ligase activity"/>
    <property type="evidence" value="ECO:0007669"/>
    <property type="project" value="UniProtKB-KW"/>
</dbReference>
<dbReference type="Gene3D" id="3.30.300.30">
    <property type="match status" value="1"/>
</dbReference>
<name>A0A4R8VA53_9MICO</name>
<dbReference type="InterPro" id="IPR050237">
    <property type="entry name" value="ATP-dep_AMP-bd_enzyme"/>
</dbReference>
<protein>
    <submittedName>
        <fullName evidence="2">Long-chain fatty acid--CoA ligase</fullName>
    </submittedName>
</protein>
<evidence type="ECO:0000259" key="1">
    <source>
        <dbReference type="Pfam" id="PF00501"/>
    </source>
</evidence>
<keyword evidence="3" id="KW-1185">Reference proteome</keyword>
<accession>A0A4R8VA53</accession>
<keyword evidence="2" id="KW-0436">Ligase</keyword>
<dbReference type="InterPro" id="IPR000873">
    <property type="entry name" value="AMP-dep_synth/lig_dom"/>
</dbReference>
<gene>
    <name evidence="2" type="ORF">E3N84_03645</name>
</gene>
<dbReference type="CDD" id="cd04433">
    <property type="entry name" value="AFD_class_I"/>
    <property type="match status" value="1"/>
</dbReference>
<comment type="caution">
    <text evidence="2">The sequence shown here is derived from an EMBL/GenBank/DDBJ whole genome shotgun (WGS) entry which is preliminary data.</text>
</comment>
<dbReference type="InterPro" id="IPR042099">
    <property type="entry name" value="ANL_N_sf"/>
</dbReference>
<feature type="domain" description="AMP-dependent synthetase/ligase" evidence="1">
    <location>
        <begin position="45"/>
        <end position="377"/>
    </location>
</feature>
<dbReference type="AlphaFoldDB" id="A0A4R8VA53"/>
<evidence type="ECO:0000313" key="3">
    <source>
        <dbReference type="Proteomes" id="UP000298488"/>
    </source>
</evidence>
<dbReference type="PROSITE" id="PS00455">
    <property type="entry name" value="AMP_BINDING"/>
    <property type="match status" value="1"/>
</dbReference>